<dbReference type="NCBIfam" id="TIGR00290">
    <property type="entry name" value="MJ0570_dom"/>
    <property type="match status" value="1"/>
</dbReference>
<evidence type="ECO:0000313" key="3">
    <source>
        <dbReference type="Proteomes" id="UP001596620"/>
    </source>
</evidence>
<dbReference type="InterPro" id="IPR002761">
    <property type="entry name" value="Diphthami_syn_dom"/>
</dbReference>
<dbReference type="Gene3D" id="3.90.1490.10">
    <property type="entry name" value="putative n-type atp pyrophosphatase, domain 2"/>
    <property type="match status" value="1"/>
</dbReference>
<dbReference type="SUPFAM" id="SSF52402">
    <property type="entry name" value="Adenine nucleotide alpha hydrolases-like"/>
    <property type="match status" value="1"/>
</dbReference>
<feature type="domain" description="Diphthamide synthase" evidence="1">
    <location>
        <begin position="5"/>
        <end position="197"/>
    </location>
</feature>
<dbReference type="Pfam" id="PF01902">
    <property type="entry name" value="Diphthami_syn_2"/>
    <property type="match status" value="1"/>
</dbReference>
<accession>A0ABW2URE9</accession>
<dbReference type="EMBL" id="JBHTGR010000005">
    <property type="protein sequence ID" value="MFC7746354.1"/>
    <property type="molecule type" value="Genomic_DNA"/>
</dbReference>
<dbReference type="Gene3D" id="3.40.50.620">
    <property type="entry name" value="HUPs"/>
    <property type="match status" value="1"/>
</dbReference>
<protein>
    <submittedName>
        <fullName evidence="2">Diphthine--ammonia ligase</fullName>
        <ecNumber evidence="2">6.3.1.14</ecNumber>
    </submittedName>
</protein>
<evidence type="ECO:0000313" key="2">
    <source>
        <dbReference type="EMBL" id="MFC7746354.1"/>
    </source>
</evidence>
<evidence type="ECO:0000259" key="1">
    <source>
        <dbReference type="Pfam" id="PF01902"/>
    </source>
</evidence>
<gene>
    <name evidence="2" type="ORF">ACFQU8_03750</name>
</gene>
<reference evidence="3" key="1">
    <citation type="journal article" date="2019" name="Int. J. Syst. Evol. Microbiol.">
        <title>The Global Catalogue of Microorganisms (GCM) 10K type strain sequencing project: providing services to taxonomists for standard genome sequencing and annotation.</title>
        <authorList>
            <consortium name="The Broad Institute Genomics Platform"/>
            <consortium name="The Broad Institute Genome Sequencing Center for Infectious Disease"/>
            <person name="Wu L."/>
            <person name="Ma J."/>
        </authorList>
    </citation>
    <scope>NUCLEOTIDE SEQUENCE [LARGE SCALE GENOMIC DNA]</scope>
    <source>
        <strain evidence="3">JCM 30234</strain>
    </source>
</reference>
<dbReference type="InterPro" id="IPR014729">
    <property type="entry name" value="Rossmann-like_a/b/a_fold"/>
</dbReference>
<dbReference type="GO" id="GO:0017178">
    <property type="term" value="F:diphthine-ammonia ligase activity"/>
    <property type="evidence" value="ECO:0007669"/>
    <property type="project" value="UniProtKB-EC"/>
</dbReference>
<sequence length="199" mass="22726">MPKQVALSFSGGKDSCLALYYLQKQGVDVKCLLTTVLEDSKETVAHNEKLERVERQAERLDIPVYFIETNFPTYEDDFIWYISDMKQRYGIDGMAFGDIYLQGHREWGEKLAARAGVEPVYPLWSEQAKAAGWLCDFIALGFEAEVIKVDSEKLPQNWAGRKLDQSFVSDIMTYSDVCPMGESGEYHTYVHDGPIFRPD</sequence>
<dbReference type="Proteomes" id="UP001596620">
    <property type="component" value="Unassembled WGS sequence"/>
</dbReference>
<dbReference type="EC" id="6.3.1.14" evidence="2"/>
<name>A0ABW2URE9_9BACI</name>
<keyword evidence="2" id="KW-0436">Ligase</keyword>
<proteinExistence type="predicted"/>
<dbReference type="RefSeq" id="WP_382357838.1">
    <property type="nucleotide sequence ID" value="NZ_JBHTGR010000005.1"/>
</dbReference>
<dbReference type="CDD" id="cd01994">
    <property type="entry name" value="AANH_PF0828-like"/>
    <property type="match status" value="1"/>
</dbReference>
<comment type="caution">
    <text evidence="2">The sequence shown here is derived from an EMBL/GenBank/DDBJ whole genome shotgun (WGS) entry which is preliminary data.</text>
</comment>
<keyword evidence="3" id="KW-1185">Reference proteome</keyword>
<organism evidence="2 3">
    <name type="scientific">Lentibacillus kimchii</name>
    <dbReference type="NCBI Taxonomy" id="1542911"/>
    <lineage>
        <taxon>Bacteria</taxon>
        <taxon>Bacillati</taxon>
        <taxon>Bacillota</taxon>
        <taxon>Bacilli</taxon>
        <taxon>Bacillales</taxon>
        <taxon>Bacillaceae</taxon>
        <taxon>Lentibacillus</taxon>
    </lineage>
</organism>